<reference evidence="2" key="1">
    <citation type="submission" date="2020-12" db="EMBL/GenBank/DDBJ databases">
        <authorList>
            <person name="Iha C."/>
        </authorList>
    </citation>
    <scope>NUCLEOTIDE SEQUENCE</scope>
</reference>
<dbReference type="OrthoDB" id="2012859at2759"/>
<keyword evidence="3" id="KW-1185">Reference proteome</keyword>
<protein>
    <submittedName>
        <fullName evidence="2">Uncharacterized protein</fullName>
    </submittedName>
</protein>
<evidence type="ECO:0000313" key="2">
    <source>
        <dbReference type="EMBL" id="CAD7697240.1"/>
    </source>
</evidence>
<evidence type="ECO:0000313" key="3">
    <source>
        <dbReference type="Proteomes" id="UP000708148"/>
    </source>
</evidence>
<gene>
    <name evidence="2" type="ORF">OSTQU699_LOCUS2601</name>
</gene>
<feature type="compositionally biased region" description="Pro residues" evidence="1">
    <location>
        <begin position="134"/>
        <end position="143"/>
    </location>
</feature>
<dbReference type="EMBL" id="CAJHUC010000631">
    <property type="protein sequence ID" value="CAD7697240.1"/>
    <property type="molecule type" value="Genomic_DNA"/>
</dbReference>
<feature type="region of interest" description="Disordered" evidence="1">
    <location>
        <begin position="117"/>
        <end position="143"/>
    </location>
</feature>
<feature type="compositionally biased region" description="Acidic residues" evidence="1">
    <location>
        <begin position="121"/>
        <end position="131"/>
    </location>
</feature>
<accession>A0A8S1J133</accession>
<name>A0A8S1J133_9CHLO</name>
<evidence type="ECO:0000256" key="1">
    <source>
        <dbReference type="SAM" id="MobiDB-lite"/>
    </source>
</evidence>
<proteinExistence type="predicted"/>
<organism evidence="2 3">
    <name type="scientific">Ostreobium quekettii</name>
    <dbReference type="NCBI Taxonomy" id="121088"/>
    <lineage>
        <taxon>Eukaryota</taxon>
        <taxon>Viridiplantae</taxon>
        <taxon>Chlorophyta</taxon>
        <taxon>core chlorophytes</taxon>
        <taxon>Ulvophyceae</taxon>
        <taxon>TCBD clade</taxon>
        <taxon>Bryopsidales</taxon>
        <taxon>Ostreobineae</taxon>
        <taxon>Ostreobiaceae</taxon>
        <taxon>Ostreobium</taxon>
    </lineage>
</organism>
<dbReference type="AlphaFoldDB" id="A0A8S1J133"/>
<comment type="caution">
    <text evidence="2">The sequence shown here is derived from an EMBL/GenBank/DDBJ whole genome shotgun (WGS) entry which is preliminary data.</text>
</comment>
<dbReference type="Proteomes" id="UP000708148">
    <property type="component" value="Unassembled WGS sequence"/>
</dbReference>
<sequence>MKIGPQASEWMALAMADSDEEELALGSLEALNKVSNAAIRVMLRDDVQELVDLQEQLNAIGEHFTNEGDMKSATYVFVLLQLTEHVYPKLAATLDGSYKEAFEKIFFMLEDSGWQLKKEGEEDEEGDEVAIDDSPPPPTSYFS</sequence>